<comment type="caution">
    <text evidence="1">The sequence shown here is derived from an EMBL/GenBank/DDBJ whole genome shotgun (WGS) entry which is preliminary data.</text>
</comment>
<dbReference type="AlphaFoldDB" id="A0A2U1PFV7"/>
<dbReference type="EMBL" id="PKPP01001209">
    <property type="protein sequence ID" value="PWA84629.1"/>
    <property type="molecule type" value="Genomic_DNA"/>
</dbReference>
<dbReference type="PANTHER" id="PTHR36037">
    <property type="entry name" value="RNA-DIRECTED DNA POLYMERASE (REVERSE TRANSCRIPTASE)-RELATED FAMILY PROTEIN"/>
    <property type="match status" value="1"/>
</dbReference>
<keyword evidence="2" id="KW-1185">Reference proteome</keyword>
<gene>
    <name evidence="1" type="ORF">CTI12_AA157800</name>
</gene>
<accession>A0A2U1PFV7</accession>
<reference evidence="1 2" key="1">
    <citation type="journal article" date="2018" name="Mol. Plant">
        <title>The genome of Artemisia annua provides insight into the evolution of Asteraceae family and artemisinin biosynthesis.</title>
        <authorList>
            <person name="Shen Q."/>
            <person name="Zhang L."/>
            <person name="Liao Z."/>
            <person name="Wang S."/>
            <person name="Yan T."/>
            <person name="Shi P."/>
            <person name="Liu M."/>
            <person name="Fu X."/>
            <person name="Pan Q."/>
            <person name="Wang Y."/>
            <person name="Lv Z."/>
            <person name="Lu X."/>
            <person name="Zhang F."/>
            <person name="Jiang W."/>
            <person name="Ma Y."/>
            <person name="Chen M."/>
            <person name="Hao X."/>
            <person name="Li L."/>
            <person name="Tang Y."/>
            <person name="Lv G."/>
            <person name="Zhou Y."/>
            <person name="Sun X."/>
            <person name="Brodelius P.E."/>
            <person name="Rose J.K.C."/>
            <person name="Tang K."/>
        </authorList>
    </citation>
    <scope>NUCLEOTIDE SEQUENCE [LARGE SCALE GENOMIC DNA]</scope>
    <source>
        <strain evidence="2">cv. Huhao1</strain>
        <tissue evidence="1">Leaf</tissue>
    </source>
</reference>
<dbReference type="STRING" id="35608.A0A2U1PFV7"/>
<evidence type="ECO:0000313" key="2">
    <source>
        <dbReference type="Proteomes" id="UP000245207"/>
    </source>
</evidence>
<dbReference type="PANTHER" id="PTHR36037:SF1">
    <property type="entry name" value="RNA-DIRECTED DNA POLYMERASE (REVERSE TRANSCRIPTASE)-RELATED FAMILY PROTEIN"/>
    <property type="match status" value="1"/>
</dbReference>
<sequence length="144" mass="16323">MLQGRIIERLSIEYEDRDEMTVAHMVDGVDAFINVPQGWLIANSTLKLLSLKGSSQSSKEVTLSFICKVEIGSKSGEVFITINCDKWCNNHHQSLVKAAKLSKSRLSIEYEDRDEMIAAHMVDGVDAFIKFSYLKESTFDLRFL</sequence>
<dbReference type="Proteomes" id="UP000245207">
    <property type="component" value="Unassembled WGS sequence"/>
</dbReference>
<protein>
    <submittedName>
        <fullName evidence="1">Uncharacterized protein</fullName>
    </submittedName>
</protein>
<evidence type="ECO:0000313" key="1">
    <source>
        <dbReference type="EMBL" id="PWA84629.1"/>
    </source>
</evidence>
<proteinExistence type="predicted"/>
<organism evidence="1 2">
    <name type="scientific">Artemisia annua</name>
    <name type="common">Sweet wormwood</name>
    <dbReference type="NCBI Taxonomy" id="35608"/>
    <lineage>
        <taxon>Eukaryota</taxon>
        <taxon>Viridiplantae</taxon>
        <taxon>Streptophyta</taxon>
        <taxon>Embryophyta</taxon>
        <taxon>Tracheophyta</taxon>
        <taxon>Spermatophyta</taxon>
        <taxon>Magnoliopsida</taxon>
        <taxon>eudicotyledons</taxon>
        <taxon>Gunneridae</taxon>
        <taxon>Pentapetalae</taxon>
        <taxon>asterids</taxon>
        <taxon>campanulids</taxon>
        <taxon>Asterales</taxon>
        <taxon>Asteraceae</taxon>
        <taxon>Asteroideae</taxon>
        <taxon>Anthemideae</taxon>
        <taxon>Artemisiinae</taxon>
        <taxon>Artemisia</taxon>
    </lineage>
</organism>
<dbReference type="OrthoDB" id="1927690at2759"/>
<name>A0A2U1PFV7_ARTAN</name>